<feature type="transmembrane region" description="Helical" evidence="1">
    <location>
        <begin position="172"/>
        <end position="194"/>
    </location>
</feature>
<evidence type="ECO:0000313" key="2">
    <source>
        <dbReference type="EMBL" id="MBK7677751.1"/>
    </source>
</evidence>
<comment type="caution">
    <text evidence="2">The sequence shown here is derived from an EMBL/GenBank/DDBJ whole genome shotgun (WGS) entry which is preliminary data.</text>
</comment>
<name>A0A935UI49_9PROT</name>
<keyword evidence="1" id="KW-0812">Transmembrane</keyword>
<feature type="transmembrane region" description="Helical" evidence="1">
    <location>
        <begin position="53"/>
        <end position="77"/>
    </location>
</feature>
<organism evidence="2 3">
    <name type="scientific">Candidatus Accumulibacter proximus</name>
    <dbReference type="NCBI Taxonomy" id="2954385"/>
    <lineage>
        <taxon>Bacteria</taxon>
        <taxon>Pseudomonadati</taxon>
        <taxon>Pseudomonadota</taxon>
        <taxon>Betaproteobacteria</taxon>
        <taxon>Candidatus Accumulibacter</taxon>
    </lineage>
</organism>
<evidence type="ECO:0000256" key="1">
    <source>
        <dbReference type="SAM" id="Phobius"/>
    </source>
</evidence>
<proteinExistence type="predicted"/>
<dbReference type="AlphaFoldDB" id="A0A935UI49"/>
<reference evidence="2 3" key="1">
    <citation type="submission" date="2020-10" db="EMBL/GenBank/DDBJ databases">
        <title>Connecting structure to function with the recovery of over 1000 high-quality activated sludge metagenome-assembled genomes encoding full-length rRNA genes using long-read sequencing.</title>
        <authorList>
            <person name="Singleton C.M."/>
            <person name="Petriglieri F."/>
            <person name="Kristensen J.M."/>
            <person name="Kirkegaard R.H."/>
            <person name="Michaelsen T.Y."/>
            <person name="Andersen M.H."/>
            <person name="Karst S.M."/>
            <person name="Dueholm M.S."/>
            <person name="Nielsen P.H."/>
            <person name="Albertsen M."/>
        </authorList>
    </citation>
    <scope>NUCLEOTIDE SEQUENCE [LARGE SCALE GENOMIC DNA]</scope>
    <source>
        <strain evidence="2">EsbW_18-Q3-R4-48_BATAC.285</strain>
    </source>
</reference>
<dbReference type="Proteomes" id="UP000697998">
    <property type="component" value="Unassembled WGS sequence"/>
</dbReference>
<dbReference type="EMBL" id="JADJMH010000040">
    <property type="protein sequence ID" value="MBK7677751.1"/>
    <property type="molecule type" value="Genomic_DNA"/>
</dbReference>
<gene>
    <name evidence="2" type="ORF">IPJ27_25095</name>
</gene>
<accession>A0A935UI49</accession>
<dbReference type="InterPro" id="IPR007498">
    <property type="entry name" value="PqiA-like"/>
</dbReference>
<feature type="transmembrane region" description="Helical" evidence="1">
    <location>
        <begin position="147"/>
        <end position="166"/>
    </location>
</feature>
<evidence type="ECO:0000313" key="3">
    <source>
        <dbReference type="Proteomes" id="UP000697998"/>
    </source>
</evidence>
<sequence length="225" mass="24230">MRSASAFDTGLRACPDCDLLQRLPPVPAGAVALCARCQAPLWRHKPDSLNRTLALALAGAILWLIANTVPMLGLSVAGREAFTTVFGGVLAMWRDGRQEVAMLVLFTAVIAPALEIVCLLAVVLALRRPPAPHWVGMLLRGYELVREWSMIEIMLLGVLVALIKIAELATVIPGLALFVLGALVFLLAAMAAAFDPHDAWARIEWAEDQPPPAESNTACVPEARR</sequence>
<keyword evidence="1" id="KW-1133">Transmembrane helix</keyword>
<protein>
    <submittedName>
        <fullName evidence="2">Paraquat-inducible protein A</fullName>
    </submittedName>
</protein>
<dbReference type="Pfam" id="PF04403">
    <property type="entry name" value="PqiA"/>
    <property type="match status" value="1"/>
</dbReference>
<keyword evidence="1" id="KW-0472">Membrane</keyword>
<feature type="transmembrane region" description="Helical" evidence="1">
    <location>
        <begin position="100"/>
        <end position="126"/>
    </location>
</feature>